<gene>
    <name evidence="1" type="ORF">P7D34_02290</name>
</gene>
<dbReference type="AlphaFoldDB" id="A0AAJ2MMX6"/>
<comment type="caution">
    <text evidence="1">The sequence shown here is derived from an EMBL/GenBank/DDBJ whole genome shotgun (WGS) entry which is preliminary data.</text>
</comment>
<organism evidence="1 2">
    <name type="scientific">Lactococcus petauri</name>
    <dbReference type="NCBI Taxonomy" id="1940789"/>
    <lineage>
        <taxon>Bacteria</taxon>
        <taxon>Bacillati</taxon>
        <taxon>Bacillota</taxon>
        <taxon>Bacilli</taxon>
        <taxon>Lactobacillales</taxon>
        <taxon>Streptococcaceae</taxon>
        <taxon>Lactococcus</taxon>
    </lineage>
</organism>
<dbReference type="Proteomes" id="UP001257962">
    <property type="component" value="Unassembled WGS sequence"/>
</dbReference>
<protein>
    <submittedName>
        <fullName evidence="1">Uncharacterized protein</fullName>
    </submittedName>
</protein>
<evidence type="ECO:0000313" key="2">
    <source>
        <dbReference type="Proteomes" id="UP001257962"/>
    </source>
</evidence>
<proteinExistence type="predicted"/>
<sequence>MKDRTKKLIKIGGLAAALALIGGTFAFTNFGQRVLNITEDTNRPEHGARVHDYFQDDEATANKDVFVENFGTEPVFVRVKLTELFMRNGLPLDENGNVINEESTTDVDPEDPDTWPVFIPYADETLMPTDDPDDYRVSGYREGDNFLNDYFHLQLGQATRGAERPWYMPTFNFHPGSNETAAAGRAIDGEADGVTHPGEGTDGFWSEGDTAFALSEFTDPDNSFPHSTEEHTAAQVLDQERPPLSFEQWQGLEEEEQVGNFWIFDQSTGWAYWADFLEGATPGSAAGGQATSFLVDNKVRRDGLDDIRMDWSYKLHVIGGFAAATENGRDSFSDADTNANLGTENMIAITNAIADAHGGFEAD</sequence>
<dbReference type="RefSeq" id="WP_206888177.1">
    <property type="nucleotide sequence ID" value="NZ_CP141685.1"/>
</dbReference>
<dbReference type="EMBL" id="JARPYC010000001">
    <property type="protein sequence ID" value="MDT2666060.1"/>
    <property type="molecule type" value="Genomic_DNA"/>
</dbReference>
<reference evidence="1" key="1">
    <citation type="submission" date="2023-03" db="EMBL/GenBank/DDBJ databases">
        <authorList>
            <person name="Shen W."/>
            <person name="Cai J."/>
        </authorList>
    </citation>
    <scope>NUCLEOTIDE SEQUENCE</scope>
    <source>
        <strain evidence="1">Y3</strain>
    </source>
</reference>
<accession>A0AAJ2MMX6</accession>
<evidence type="ECO:0000313" key="1">
    <source>
        <dbReference type="EMBL" id="MDT2666060.1"/>
    </source>
</evidence>
<name>A0AAJ2MMX6_9LACT</name>